<evidence type="ECO:0000313" key="2">
    <source>
        <dbReference type="Proteomes" id="UP001153331"/>
    </source>
</evidence>
<evidence type="ECO:0000313" key="1">
    <source>
        <dbReference type="EMBL" id="KAJ8111989.1"/>
    </source>
</evidence>
<dbReference type="EMBL" id="JAPHNI010000360">
    <property type="protein sequence ID" value="KAJ8111989.1"/>
    <property type="molecule type" value="Genomic_DNA"/>
</dbReference>
<name>A0ACC2IA02_9PLEO</name>
<organism evidence="1 2">
    <name type="scientific">Boeremia exigua</name>
    <dbReference type="NCBI Taxonomy" id="749465"/>
    <lineage>
        <taxon>Eukaryota</taxon>
        <taxon>Fungi</taxon>
        <taxon>Dikarya</taxon>
        <taxon>Ascomycota</taxon>
        <taxon>Pezizomycotina</taxon>
        <taxon>Dothideomycetes</taxon>
        <taxon>Pleosporomycetidae</taxon>
        <taxon>Pleosporales</taxon>
        <taxon>Pleosporineae</taxon>
        <taxon>Didymellaceae</taxon>
        <taxon>Boeremia</taxon>
    </lineage>
</organism>
<comment type="caution">
    <text evidence="1">The sequence shown here is derived from an EMBL/GenBank/DDBJ whole genome shotgun (WGS) entry which is preliminary data.</text>
</comment>
<accession>A0ACC2IA02</accession>
<sequence>MAAVDLGLHSSIRIGFGAACAPRNAAVLIIELDCGSRGFPAVVLLSSMQPCLLDGPGEDPNNRSHWGFLIHSQGQKVGNLLHVQLISLTGLVYQFEVKSGHPLESETCEGQLLLNYIEASKYHQVVSTISQQPAPRNNKDRCQDWTLECVIALEAEELVPAGTSTLVGGLIGKSAQAVATAAGQR</sequence>
<protein>
    <submittedName>
        <fullName evidence="1">Uncharacterized protein</fullName>
    </submittedName>
</protein>
<reference evidence="1" key="1">
    <citation type="submission" date="2022-11" db="EMBL/GenBank/DDBJ databases">
        <title>Genome Sequence of Boeremia exigua.</title>
        <authorList>
            <person name="Buettner E."/>
        </authorList>
    </citation>
    <scope>NUCLEOTIDE SEQUENCE</scope>
    <source>
        <strain evidence="1">CU02</strain>
    </source>
</reference>
<gene>
    <name evidence="1" type="ORF">OPT61_g5540</name>
</gene>
<proteinExistence type="predicted"/>
<dbReference type="Proteomes" id="UP001153331">
    <property type="component" value="Unassembled WGS sequence"/>
</dbReference>
<keyword evidence="2" id="KW-1185">Reference proteome</keyword>